<feature type="domain" description="Beta-trefoil DNA-binding" evidence="9">
    <location>
        <begin position="1006"/>
        <end position="1340"/>
    </location>
</feature>
<comment type="subcellular location">
    <subcellularLocation>
        <location evidence="1">Nucleus</location>
    </subcellularLocation>
</comment>
<evidence type="ECO:0000256" key="1">
    <source>
        <dbReference type="ARBA" id="ARBA00004123"/>
    </source>
</evidence>
<evidence type="ECO:0000313" key="10">
    <source>
        <dbReference type="EMBL" id="GEM10036.1"/>
    </source>
</evidence>
<evidence type="ECO:0000313" key="11">
    <source>
        <dbReference type="Proteomes" id="UP000321518"/>
    </source>
</evidence>
<feature type="compositionally biased region" description="Polar residues" evidence="7">
    <location>
        <begin position="1544"/>
        <end position="1567"/>
    </location>
</feature>
<feature type="region of interest" description="Disordered" evidence="7">
    <location>
        <begin position="1"/>
        <end position="44"/>
    </location>
</feature>
<keyword evidence="5" id="KW-0804">Transcription</keyword>
<feature type="compositionally biased region" description="Low complexity" evidence="7">
    <location>
        <begin position="1173"/>
        <end position="1190"/>
    </location>
</feature>
<dbReference type="InterPro" id="IPR036358">
    <property type="entry name" value="BTD_sf"/>
</dbReference>
<dbReference type="GO" id="GO:0005634">
    <property type="term" value="C:nucleus"/>
    <property type="evidence" value="ECO:0007669"/>
    <property type="project" value="UniProtKB-SubCell"/>
</dbReference>
<feature type="region of interest" description="Disordered" evidence="7">
    <location>
        <begin position="411"/>
        <end position="516"/>
    </location>
</feature>
<evidence type="ECO:0000256" key="4">
    <source>
        <dbReference type="ARBA" id="ARBA00023125"/>
    </source>
</evidence>
<sequence length="1876" mass="196936">MYPAVHSTQAQHPPYPTSSAGQPSSTPYIDDPSSPYLASTYQSAQATPYHDASSGFFDPSYDPAWFTPQLHPSSSSSSLSSQVPLQTGFVRYPEDEMVHDEAMIEDGFLEVLNDGMGYEVPAEEAYQPFRRYSEGEQPLTMSGTSGRQHFAQARHVSLVAVARTKLKSQSFPQPHSYSSSLAESGLFQSGYTLAPPPPNPSASYGPSHFGNTSYALSSSTDISPGMPLYTSDPSQAAYIPQQPRTVYGQYVGAGDEMEVLQAEQSVDPTVYRSRSASTDSSYQPSYATSLAPSPYIDEQGQHEMFKQPQRRGRHSASASPLPTPAHSAPPSRRPSLAHANTQATPEFAYAASGTVETSAAVRHHSFSGPISITPSTPQQQQPSRKRSIDAGEGDYHYEPRRHSLQTQAQAHYAVGQAMSPSSARPARRSSQPASMPVTPTRPHNISRRRSSLTPGGNRPTPYGSSPVPPSPFAPSPSPSRSRTPTSRRPSAQAEPAYSPLVSTASPSFSSSSSRRHHPNLTIAVPRIQSDAPACSNAVTLPPQSAVSTATSSFTNYRSPRYSPYPNSPFFSPYAGQSPYGTPATEATGFSAAFNGVDPDCLSPLGAAGAAAKARRRYSADQYPASTPSGQGSRAATYAEERRRASATATFAGTGAPRSISSGLASTAEEELHRTLAATSWDVEEPFETVGLGLEMGVEEMTLAPPQPPQHPVQVPSPITPVTPANFAHQRYSSSVPVSVDPGEVLYAPPSAFSTASADVGILEQQQQAAYEELFRHQQAELAVSTQQYGVASQQVRLEKEVQEYVHAEDRMALGEKTVVILNPKIAQRSYGNEKRLLAPPPMALLLGTSWWQSYDVDPTATSPDSPTTSSNFSPFQAYTGSLPTPPSPPHRVQLASEVYISISTDRVFPKQPATTSWVSDEGTAVIERQEEDPPPIAGRAMSKGLAVSVPGELNKDVSTTVNAVVTICEPGKGDVESRVWARLMGKPITVISKPSKKRSAAAGGVSGLHHGSLVSLYNRTKTYTGSTRYLCTSGVQSIFPLHDWSSMTSPSRARSFAPSDARDTRFVAKATAWDAFVVYAVDTEMEPRQQDPPNPTFPKPPLNAVQFADETKPLYYNQTVVLQDLATGVVSPVLVLRRVDNPSLCTGGGGPSPSPATSSNRSPSPSPSPSPSRPHASRPVPAGEEPGEPVSQYRPIALQVYSPSPGEDKGEKEQFLGVVEEEVGVHSALEGKTFVNGGGGASAPRTPTTPLSFAAQRAQEEEGRGKRGRRKTATGGTGAAGEGEEGRSRVWTMPLGDHCIFSIAQIEVERYSFFVPPSVMGGQPRSLNPANAMLTHSVTLPLALAASLLASSASAHSNNGHHNQVRHHHAHAHANRAFVPVREALDARAVAVEGAKGRMQRKVRRAAQHGAVLLATDSNSTSSSSNSSSSSTAKYSSTAIWWKEAGWIGSCGVVINESDMVVALPLSVYPDVSTASPLCGSSVTVTSPSTGKSVTATVVGASDRQDYTTFSKAAYVALEGNLDQGELPIEFVADSSKVPAQTAQASANNAKIANVNVQDKTSSQAPSTTQPPMAAAAKTTQAPSPSSSAEESSGDWVCDSTETAESATVTSKAAAPTTAAAAAAAAAAASSKAAADAAWASSSSSKAAADAAWAASSSSSAASAAAASSKAAAAAAASSKAAADAAWASSSSAAAAAAASSKAAAAAAAAPAPTKVADTSSGSNLSLLSQAGVKGFLGTNTNAILSWYHTNSAQDSTNGHSWCSYPYDDSVPGVAPSLNTMLNNFGGDYQAAAKAYCGLEMVVTTPDGKSATLYIADAFDDTWVRTPSSLDVIYGSFAQLYGSQTSNKNDVVTGATWKFTGNRNPKYAFGSTTSLS</sequence>
<dbReference type="Pfam" id="PF09271">
    <property type="entry name" value="LAG1-DNAbind"/>
    <property type="match status" value="1"/>
</dbReference>
<name>A0A511KJJ2_RHOTO</name>
<dbReference type="SMART" id="SM01268">
    <property type="entry name" value="BTD"/>
    <property type="match status" value="1"/>
</dbReference>
<evidence type="ECO:0000256" key="2">
    <source>
        <dbReference type="ARBA" id="ARBA00009704"/>
    </source>
</evidence>
<evidence type="ECO:0000259" key="8">
    <source>
        <dbReference type="SMART" id="SM01267"/>
    </source>
</evidence>
<dbReference type="Gene3D" id="2.40.40.10">
    <property type="entry name" value="RlpA-like domain"/>
    <property type="match status" value="1"/>
</dbReference>
<accession>A0A511KJJ2</accession>
<dbReference type="GO" id="GO:0001228">
    <property type="term" value="F:DNA-binding transcription activator activity, RNA polymerase II-specific"/>
    <property type="evidence" value="ECO:0007669"/>
    <property type="project" value="InterPro"/>
</dbReference>
<feature type="region of interest" description="Disordered" evidence="7">
    <location>
        <begin position="618"/>
        <end position="660"/>
    </location>
</feature>
<dbReference type="GO" id="GO:0000978">
    <property type="term" value="F:RNA polymerase II cis-regulatory region sequence-specific DNA binding"/>
    <property type="evidence" value="ECO:0007669"/>
    <property type="project" value="InterPro"/>
</dbReference>
<feature type="compositionally biased region" description="Low complexity" evidence="7">
    <location>
        <begin position="369"/>
        <end position="382"/>
    </location>
</feature>
<gene>
    <name evidence="10" type="ORF">Rt10032_c09g4053</name>
</gene>
<feature type="compositionally biased region" description="Low complexity" evidence="7">
    <location>
        <begin position="478"/>
        <end position="490"/>
    </location>
</feature>
<feature type="region of interest" description="Disordered" evidence="7">
    <location>
        <begin position="1143"/>
        <end position="1193"/>
    </location>
</feature>
<dbReference type="EMBL" id="BJWK01000009">
    <property type="protein sequence ID" value="GEM10036.1"/>
    <property type="molecule type" value="Genomic_DNA"/>
</dbReference>
<dbReference type="InterPro" id="IPR015350">
    <property type="entry name" value="Beta-trefoil_DNA-bd_dom"/>
</dbReference>
<dbReference type="Gene3D" id="2.80.10.50">
    <property type="match status" value="1"/>
</dbReference>
<feature type="compositionally biased region" description="Low complexity" evidence="7">
    <location>
        <begin position="645"/>
        <end position="655"/>
    </location>
</feature>
<feature type="region of interest" description="Disordered" evidence="7">
    <location>
        <begin position="1544"/>
        <end position="1602"/>
    </location>
</feature>
<feature type="compositionally biased region" description="Low complexity" evidence="7">
    <location>
        <begin position="498"/>
        <end position="512"/>
    </location>
</feature>
<evidence type="ECO:0000256" key="7">
    <source>
        <dbReference type="SAM" id="MobiDB-lite"/>
    </source>
</evidence>
<reference evidence="10 11" key="1">
    <citation type="submission" date="2019-07" db="EMBL/GenBank/DDBJ databases">
        <title>Rhodotorula toruloides NBRC10032 genome sequencing.</title>
        <authorList>
            <person name="Shida Y."/>
            <person name="Takaku H."/>
            <person name="Ogasawara W."/>
            <person name="Mori K."/>
        </authorList>
    </citation>
    <scope>NUCLEOTIDE SEQUENCE [LARGE SCALE GENOMIC DNA]</scope>
    <source>
        <strain evidence="10 11">NBRC10032</strain>
    </source>
</reference>
<keyword evidence="4" id="KW-0238">DNA-binding</keyword>
<feature type="compositionally biased region" description="Polar residues" evidence="7">
    <location>
        <begin position="265"/>
        <end position="291"/>
    </location>
</feature>
<feature type="compositionally biased region" description="Low complexity" evidence="7">
    <location>
        <begin position="324"/>
        <end position="339"/>
    </location>
</feature>
<dbReference type="Proteomes" id="UP000321518">
    <property type="component" value="Unassembled WGS sequence"/>
</dbReference>
<evidence type="ECO:0000256" key="6">
    <source>
        <dbReference type="ARBA" id="ARBA00023242"/>
    </source>
</evidence>
<dbReference type="InterPro" id="IPR036908">
    <property type="entry name" value="RlpA-like_sf"/>
</dbReference>
<proteinExistence type="inferred from homology"/>
<feature type="region of interest" description="Disordered" evidence="7">
    <location>
        <begin position="265"/>
        <end position="339"/>
    </location>
</feature>
<keyword evidence="3" id="KW-0805">Transcription regulation</keyword>
<dbReference type="SUPFAM" id="SSF50685">
    <property type="entry name" value="Barwin-like endoglucanases"/>
    <property type="match status" value="1"/>
</dbReference>
<dbReference type="PANTHER" id="PTHR10665">
    <property type="entry name" value="RECOMBINING BINDING PROTEIN SUPPRESSOR OF HAIRLESS"/>
    <property type="match status" value="1"/>
</dbReference>
<feature type="region of interest" description="Disordered" evidence="7">
    <location>
        <begin position="366"/>
        <end position="396"/>
    </location>
</feature>
<comment type="similarity">
    <text evidence="2">Belongs to the Su(H) family.</text>
</comment>
<feature type="domain" description="RBP-J/Cbf11/Cbf12 DNA binding" evidence="8">
    <location>
        <begin position="817"/>
        <end position="1001"/>
    </location>
</feature>
<dbReference type="InterPro" id="IPR040159">
    <property type="entry name" value="CLS_fam"/>
</dbReference>
<dbReference type="SUPFAM" id="SSF49417">
    <property type="entry name" value="p53-like transcription factors"/>
    <property type="match status" value="1"/>
</dbReference>
<feature type="compositionally biased region" description="Low complexity" evidence="7">
    <location>
        <begin position="1568"/>
        <end position="1591"/>
    </location>
</feature>
<keyword evidence="6" id="KW-0539">Nucleus</keyword>
<dbReference type="Gene3D" id="2.60.40.1450">
    <property type="entry name" value="LAG1, DNA binding domain"/>
    <property type="match status" value="1"/>
</dbReference>
<protein>
    <submittedName>
        <fullName evidence="10">Transcription factor</fullName>
    </submittedName>
</protein>
<feature type="region of interest" description="Disordered" evidence="7">
    <location>
        <begin position="1258"/>
        <end position="1286"/>
    </location>
</feature>
<feature type="compositionally biased region" description="Pro residues" evidence="7">
    <location>
        <begin position="466"/>
        <end position="477"/>
    </location>
</feature>
<dbReference type="SUPFAM" id="SSF110217">
    <property type="entry name" value="DNA-binding protein LAG-1 (CSL)"/>
    <property type="match status" value="1"/>
</dbReference>
<organism evidence="10 11">
    <name type="scientific">Rhodotorula toruloides</name>
    <name type="common">Yeast</name>
    <name type="synonym">Rhodosporidium toruloides</name>
    <dbReference type="NCBI Taxonomy" id="5286"/>
    <lineage>
        <taxon>Eukaryota</taxon>
        <taxon>Fungi</taxon>
        <taxon>Dikarya</taxon>
        <taxon>Basidiomycota</taxon>
        <taxon>Pucciniomycotina</taxon>
        <taxon>Microbotryomycetes</taxon>
        <taxon>Sporidiobolales</taxon>
        <taxon>Sporidiobolaceae</taxon>
        <taxon>Rhodotorula</taxon>
    </lineage>
</organism>
<dbReference type="SMART" id="SM01267">
    <property type="entry name" value="LAG1_DNAbind"/>
    <property type="match status" value="1"/>
</dbReference>
<feature type="compositionally biased region" description="Polar residues" evidence="7">
    <location>
        <begin position="1"/>
        <end position="27"/>
    </location>
</feature>
<dbReference type="InterPro" id="IPR037095">
    <property type="entry name" value="RBP-J/Cbf11_DNA-bd_sf"/>
</dbReference>
<comment type="caution">
    <text evidence="10">The sequence shown here is derived from an EMBL/GenBank/DDBJ whole genome shotgun (WGS) entry which is preliminary data.</text>
</comment>
<evidence type="ECO:0000256" key="5">
    <source>
        <dbReference type="ARBA" id="ARBA00023163"/>
    </source>
</evidence>
<dbReference type="InterPro" id="IPR008967">
    <property type="entry name" value="p53-like_TF_DNA-bd_sf"/>
</dbReference>
<feature type="compositionally biased region" description="Low complexity" evidence="7">
    <location>
        <begin position="416"/>
        <end position="436"/>
    </location>
</feature>
<dbReference type="InterPro" id="IPR015351">
    <property type="entry name" value="RBP-J/Cbf11/Cbf12_DNA-bd"/>
</dbReference>
<feature type="compositionally biased region" description="Basic and acidic residues" evidence="7">
    <location>
        <begin position="386"/>
        <end position="396"/>
    </location>
</feature>
<evidence type="ECO:0000259" key="9">
    <source>
        <dbReference type="SMART" id="SM01268"/>
    </source>
</evidence>
<evidence type="ECO:0000256" key="3">
    <source>
        <dbReference type="ARBA" id="ARBA00023015"/>
    </source>
</evidence>
<dbReference type="OrthoDB" id="5600360at2759"/>
<dbReference type="CDD" id="cd22191">
    <property type="entry name" value="DPBB_RlpA_EXP_N-like"/>
    <property type="match status" value="1"/>
</dbReference>